<dbReference type="AlphaFoldDB" id="A0A699WUE4"/>
<feature type="region of interest" description="Disordered" evidence="1">
    <location>
        <begin position="1"/>
        <end position="20"/>
    </location>
</feature>
<name>A0A699WUE4_TANCI</name>
<dbReference type="EMBL" id="BKCJ011721674">
    <property type="protein sequence ID" value="GFD48411.1"/>
    <property type="molecule type" value="Genomic_DNA"/>
</dbReference>
<comment type="caution">
    <text evidence="2">The sequence shown here is derived from an EMBL/GenBank/DDBJ whole genome shotgun (WGS) entry which is preliminary data.</text>
</comment>
<protein>
    <submittedName>
        <fullName evidence="2">Uncharacterized protein</fullName>
    </submittedName>
</protein>
<proteinExistence type="predicted"/>
<sequence length="67" mass="7009">MRGGFGGGARKKPGHREEAGPLLALAQGRLLHREAQRGAAGAHYVHARCQPGRHAGRAGGIGRSRGY</sequence>
<evidence type="ECO:0000313" key="2">
    <source>
        <dbReference type="EMBL" id="GFD48411.1"/>
    </source>
</evidence>
<accession>A0A699WUE4</accession>
<gene>
    <name evidence="2" type="ORF">Tci_920380</name>
</gene>
<reference evidence="2" key="1">
    <citation type="journal article" date="2019" name="Sci. Rep.">
        <title>Draft genome of Tanacetum cinerariifolium, the natural source of mosquito coil.</title>
        <authorList>
            <person name="Yamashiro T."/>
            <person name="Shiraishi A."/>
            <person name="Satake H."/>
            <person name="Nakayama K."/>
        </authorList>
    </citation>
    <scope>NUCLEOTIDE SEQUENCE</scope>
</reference>
<feature type="non-terminal residue" evidence="2">
    <location>
        <position position="67"/>
    </location>
</feature>
<evidence type="ECO:0000256" key="1">
    <source>
        <dbReference type="SAM" id="MobiDB-lite"/>
    </source>
</evidence>
<organism evidence="2">
    <name type="scientific">Tanacetum cinerariifolium</name>
    <name type="common">Dalmatian daisy</name>
    <name type="synonym">Chrysanthemum cinerariifolium</name>
    <dbReference type="NCBI Taxonomy" id="118510"/>
    <lineage>
        <taxon>Eukaryota</taxon>
        <taxon>Viridiplantae</taxon>
        <taxon>Streptophyta</taxon>
        <taxon>Embryophyta</taxon>
        <taxon>Tracheophyta</taxon>
        <taxon>Spermatophyta</taxon>
        <taxon>Magnoliopsida</taxon>
        <taxon>eudicotyledons</taxon>
        <taxon>Gunneridae</taxon>
        <taxon>Pentapetalae</taxon>
        <taxon>asterids</taxon>
        <taxon>campanulids</taxon>
        <taxon>Asterales</taxon>
        <taxon>Asteraceae</taxon>
        <taxon>Asteroideae</taxon>
        <taxon>Anthemideae</taxon>
        <taxon>Anthemidinae</taxon>
        <taxon>Tanacetum</taxon>
    </lineage>
</organism>